<organism evidence="2 3">
    <name type="scientific">Gordonia phosphorivorans</name>
    <dbReference type="NCBI Taxonomy" id="1056982"/>
    <lineage>
        <taxon>Bacteria</taxon>
        <taxon>Bacillati</taxon>
        <taxon>Actinomycetota</taxon>
        <taxon>Actinomycetes</taxon>
        <taxon>Mycobacteriales</taxon>
        <taxon>Gordoniaceae</taxon>
        <taxon>Gordonia</taxon>
    </lineage>
</organism>
<proteinExistence type="predicted"/>
<keyword evidence="3" id="KW-1185">Reference proteome</keyword>
<name>A0ABV6HCV8_9ACTN</name>
<feature type="transmembrane region" description="Helical" evidence="1">
    <location>
        <begin position="150"/>
        <end position="171"/>
    </location>
</feature>
<evidence type="ECO:0000256" key="1">
    <source>
        <dbReference type="SAM" id="Phobius"/>
    </source>
</evidence>
<sequence>MQQRLFALVIAVLATTASWLTTLPWADIEPAMETAFRWNGFGTLTAEITDPEFPTNAGLEAAPLGMWVAVACLLALAAAVAMAIPKPALATPLRWIAAGATLAAAVIPIVVLLSPSTFLGRPFDAMGIGPILTDDHYDDIVGQLLERTTLIALAVVLVVLAAVCAAAALAARRSTAAACPLNVAARPENTDLAE</sequence>
<reference evidence="2 3" key="1">
    <citation type="submission" date="2024-09" db="EMBL/GenBank/DDBJ databases">
        <authorList>
            <person name="Sun Q."/>
            <person name="Mori K."/>
        </authorList>
    </citation>
    <scope>NUCLEOTIDE SEQUENCE [LARGE SCALE GENOMIC DNA]</scope>
    <source>
        <strain evidence="2 3">CCM 7957</strain>
    </source>
</reference>
<evidence type="ECO:0008006" key="4">
    <source>
        <dbReference type="Google" id="ProtNLM"/>
    </source>
</evidence>
<dbReference type="RefSeq" id="WP_382364817.1">
    <property type="nucleotide sequence ID" value="NZ_JBHLWV010000022.1"/>
</dbReference>
<dbReference type="EMBL" id="JBHLWV010000022">
    <property type="protein sequence ID" value="MFC0315778.1"/>
    <property type="molecule type" value="Genomic_DNA"/>
</dbReference>
<protein>
    <recommendedName>
        <fullName evidence="4">DUF1772 domain-containing protein</fullName>
    </recommendedName>
</protein>
<evidence type="ECO:0000313" key="3">
    <source>
        <dbReference type="Proteomes" id="UP001589783"/>
    </source>
</evidence>
<evidence type="ECO:0000313" key="2">
    <source>
        <dbReference type="EMBL" id="MFC0315778.1"/>
    </source>
</evidence>
<feature type="transmembrane region" description="Helical" evidence="1">
    <location>
        <begin position="95"/>
        <end position="114"/>
    </location>
</feature>
<gene>
    <name evidence="2" type="ORF">ACFFJD_13050</name>
</gene>
<feature type="transmembrane region" description="Helical" evidence="1">
    <location>
        <begin position="64"/>
        <end position="83"/>
    </location>
</feature>
<keyword evidence="1" id="KW-1133">Transmembrane helix</keyword>
<keyword evidence="1" id="KW-0812">Transmembrane</keyword>
<dbReference type="Proteomes" id="UP001589783">
    <property type="component" value="Unassembled WGS sequence"/>
</dbReference>
<comment type="caution">
    <text evidence="2">The sequence shown here is derived from an EMBL/GenBank/DDBJ whole genome shotgun (WGS) entry which is preliminary data.</text>
</comment>
<accession>A0ABV6HCV8</accession>
<keyword evidence="1" id="KW-0472">Membrane</keyword>